<evidence type="ECO:0000256" key="3">
    <source>
        <dbReference type="ARBA" id="ARBA00022840"/>
    </source>
</evidence>
<dbReference type="Gene3D" id="3.30.470.20">
    <property type="entry name" value="ATP-grasp fold, B domain"/>
    <property type="match status" value="1"/>
</dbReference>
<dbReference type="GO" id="GO:0016874">
    <property type="term" value="F:ligase activity"/>
    <property type="evidence" value="ECO:0007669"/>
    <property type="project" value="UniProtKB-KW"/>
</dbReference>
<evidence type="ECO:0000256" key="2">
    <source>
        <dbReference type="ARBA" id="ARBA00022741"/>
    </source>
</evidence>
<dbReference type="Gene3D" id="3.40.50.20">
    <property type="match status" value="1"/>
</dbReference>
<reference evidence="6 7" key="1">
    <citation type="submission" date="2018-01" db="EMBL/GenBank/DDBJ databases">
        <title>Whole genome analyses suggest that Burkholderia sensu lato contains two further novel genera in the rhizoxinica-symbiotica group Mycetohabitans gen. nov., and Trinickia gen. nov.: implications for the evolution of diazotrophy and nodulation in the Burkholderiaceae.</title>
        <authorList>
            <person name="Estrada-de los Santos P."/>
            <person name="Palmer M."/>
            <person name="Chavez-Ramirez B."/>
            <person name="Beukes C."/>
            <person name="Steenkamp E.T."/>
            <person name="Hirsch A.M."/>
            <person name="Manyaka P."/>
            <person name="Maluk M."/>
            <person name="Lafos M."/>
            <person name="Crook M."/>
            <person name="Gross E."/>
            <person name="Simon M.F."/>
            <person name="Bueno dos Reis Junior F."/>
            <person name="Poole P.S."/>
            <person name="Venter S.N."/>
            <person name="James E.K."/>
        </authorList>
    </citation>
    <scope>NUCLEOTIDE SEQUENCE [LARGE SCALE GENOMIC DNA]</scope>
    <source>
        <strain evidence="6 7">JPY 581</strain>
    </source>
</reference>
<evidence type="ECO:0000313" key="7">
    <source>
        <dbReference type="Proteomes" id="UP000235777"/>
    </source>
</evidence>
<accession>A0A2N7WP95</accession>
<evidence type="ECO:0000256" key="1">
    <source>
        <dbReference type="ARBA" id="ARBA00022598"/>
    </source>
</evidence>
<dbReference type="Gene3D" id="3.30.1490.20">
    <property type="entry name" value="ATP-grasp fold, A domain"/>
    <property type="match status" value="1"/>
</dbReference>
<dbReference type="EMBL" id="PNYC01000027">
    <property type="protein sequence ID" value="PMS31229.1"/>
    <property type="molecule type" value="Genomic_DNA"/>
</dbReference>
<sequence length="434" mass="47537">MTLNPSSERNRIVVLNRWSDDFAAYHRYIDHTAHDVAYVCTPNGAAALAAPHIAHVEHVPDFVDERALHEAVLACSAALGGIDRLIALSEFDLMAAARLRNAFGIFGDRPFTVVRFRDKAVMKRAVAAADLRVPRFVAMKDVVFRDPKLIGAMRFPLILKPRSGAASAGVRRVDTRAQLDALWPTLPLADYECEEYIEGTIYHVDGFVAGGAFAIARASRYVNTCLDFAQGKPLGSVMLDPGPLNDALLTFARACLHALALSDGAFHIEIIDGVDGLYFLEVGARVGGGEIPFLFRDLYGVDLFHLWVAQQSGDKAHFDARLAATRAVSASPRRGGFLMLPEPIGSRFVDAELPEGIAALYHAILPKRDHVFEGKGGYDTILARFRYRGTSEDEIAAAIDATLREFRFTLTDVVTSMNRGGPLDDLRDCTPRPT</sequence>
<dbReference type="SUPFAM" id="SSF56059">
    <property type="entry name" value="Glutathione synthetase ATP-binding domain-like"/>
    <property type="match status" value="1"/>
</dbReference>
<comment type="caution">
    <text evidence="6">The sequence shown here is derived from an EMBL/GenBank/DDBJ whole genome shotgun (WGS) entry which is preliminary data.</text>
</comment>
<keyword evidence="1" id="KW-0436">Ligase</keyword>
<protein>
    <submittedName>
        <fullName evidence="6">Biotin carboxylase</fullName>
    </submittedName>
</protein>
<dbReference type="InterPro" id="IPR052032">
    <property type="entry name" value="ATP-dep_AA_Ligase"/>
</dbReference>
<keyword evidence="7" id="KW-1185">Reference proteome</keyword>
<gene>
    <name evidence="6" type="ORF">C0Z20_28545</name>
</gene>
<organism evidence="6 7">
    <name type="scientific">Trinickia symbiotica</name>
    <dbReference type="NCBI Taxonomy" id="863227"/>
    <lineage>
        <taxon>Bacteria</taxon>
        <taxon>Pseudomonadati</taxon>
        <taxon>Pseudomonadota</taxon>
        <taxon>Betaproteobacteria</taxon>
        <taxon>Burkholderiales</taxon>
        <taxon>Burkholderiaceae</taxon>
        <taxon>Trinickia</taxon>
    </lineage>
</organism>
<keyword evidence="3 4" id="KW-0067">ATP-binding</keyword>
<evidence type="ECO:0000313" key="6">
    <source>
        <dbReference type="EMBL" id="PMS31229.1"/>
    </source>
</evidence>
<dbReference type="PROSITE" id="PS50975">
    <property type="entry name" value="ATP_GRASP"/>
    <property type="match status" value="1"/>
</dbReference>
<dbReference type="Proteomes" id="UP000235777">
    <property type="component" value="Unassembled WGS sequence"/>
</dbReference>
<evidence type="ECO:0000259" key="5">
    <source>
        <dbReference type="PROSITE" id="PS50975"/>
    </source>
</evidence>
<dbReference type="GO" id="GO:0005524">
    <property type="term" value="F:ATP binding"/>
    <property type="evidence" value="ECO:0007669"/>
    <property type="project" value="UniProtKB-UniRule"/>
</dbReference>
<evidence type="ECO:0000256" key="4">
    <source>
        <dbReference type="PROSITE-ProRule" id="PRU00409"/>
    </source>
</evidence>
<dbReference type="PANTHER" id="PTHR43585">
    <property type="entry name" value="FUMIPYRROLE BIOSYNTHESIS PROTEIN C"/>
    <property type="match status" value="1"/>
</dbReference>
<dbReference type="InterPro" id="IPR013815">
    <property type="entry name" value="ATP_grasp_subdomain_1"/>
</dbReference>
<dbReference type="GO" id="GO:0046872">
    <property type="term" value="F:metal ion binding"/>
    <property type="evidence" value="ECO:0007669"/>
    <property type="project" value="InterPro"/>
</dbReference>
<feature type="domain" description="ATP-grasp" evidence="5">
    <location>
        <begin position="123"/>
        <end position="312"/>
    </location>
</feature>
<dbReference type="PANTHER" id="PTHR43585:SF2">
    <property type="entry name" value="ATP-GRASP ENZYME FSQD"/>
    <property type="match status" value="1"/>
</dbReference>
<dbReference type="InterPro" id="IPR011761">
    <property type="entry name" value="ATP-grasp"/>
</dbReference>
<dbReference type="AlphaFoldDB" id="A0A2N7WP95"/>
<keyword evidence="2 4" id="KW-0547">Nucleotide-binding</keyword>
<proteinExistence type="predicted"/>
<name>A0A2N7WP95_9BURK</name>